<dbReference type="VEuPathDB" id="PlasmoDB:C922_05844"/>
<dbReference type="RefSeq" id="XP_008819637.1">
    <property type="nucleotide sequence ID" value="XM_008821415.1"/>
</dbReference>
<keyword evidence="3" id="KW-1185">Reference proteome</keyword>
<evidence type="ECO:0000313" key="3">
    <source>
        <dbReference type="Proteomes" id="UP000030640"/>
    </source>
</evidence>
<gene>
    <name evidence="2" type="ORF">C922_05844</name>
</gene>
<accession>W6ZWX3</accession>
<evidence type="ECO:0000256" key="1">
    <source>
        <dbReference type="SAM" id="MobiDB-lite"/>
    </source>
</evidence>
<reference evidence="2 3" key="1">
    <citation type="submission" date="2013-02" db="EMBL/GenBank/DDBJ databases">
        <title>The Genome Sequence of Plasmodium inui San Antonio 1.</title>
        <authorList>
            <consortium name="The Broad Institute Genome Sequencing Platform"/>
            <consortium name="The Broad Institute Genome Sequencing Center for Infectious Disease"/>
            <person name="Neafsey D."/>
            <person name="Cheeseman I."/>
            <person name="Volkman S."/>
            <person name="Adams J."/>
            <person name="Walker B."/>
            <person name="Young S.K."/>
            <person name="Zeng Q."/>
            <person name="Gargeya S."/>
            <person name="Fitzgerald M."/>
            <person name="Haas B."/>
            <person name="Abouelleil A."/>
            <person name="Alvarado L."/>
            <person name="Arachchi H.M."/>
            <person name="Berlin A.M."/>
            <person name="Chapman S.B."/>
            <person name="Dewar J."/>
            <person name="Goldberg J."/>
            <person name="Griggs A."/>
            <person name="Gujja S."/>
            <person name="Hansen M."/>
            <person name="Howarth C."/>
            <person name="Imamovic A."/>
            <person name="Larimer J."/>
            <person name="McCowan C."/>
            <person name="Murphy C."/>
            <person name="Neiman D."/>
            <person name="Pearson M."/>
            <person name="Priest M."/>
            <person name="Roberts A."/>
            <person name="Saif S."/>
            <person name="Shea T."/>
            <person name="Sisk P."/>
            <person name="Sykes S."/>
            <person name="Wortman J."/>
            <person name="Nusbaum C."/>
            <person name="Birren B."/>
        </authorList>
    </citation>
    <scope>NUCLEOTIDE SEQUENCE [LARGE SCALE GENOMIC DNA]</scope>
    <source>
        <strain evidence="2 3">San Antonio 1</strain>
    </source>
</reference>
<dbReference type="EMBL" id="KI965692">
    <property type="protein sequence ID" value="EUD63475.1"/>
    <property type="molecule type" value="Genomic_DNA"/>
</dbReference>
<protein>
    <submittedName>
        <fullName evidence="2">Uncharacterized protein</fullName>
    </submittedName>
</protein>
<dbReference type="GeneID" id="20041118"/>
<name>W6ZWX3_9APIC</name>
<dbReference type="Proteomes" id="UP000030640">
    <property type="component" value="Unassembled WGS sequence"/>
</dbReference>
<proteinExistence type="predicted"/>
<dbReference type="AlphaFoldDB" id="W6ZWX3"/>
<sequence>MMTPKKELEKMSSKNTKEKKNPQPSLGGLKLTPRELSSMMCIQITKEGLRLKKPEITPLYNYPVFPEIEAVPVQQTKPLISPPKVIEDTSDEEWGTSGAY</sequence>
<evidence type="ECO:0000313" key="2">
    <source>
        <dbReference type="EMBL" id="EUD63475.1"/>
    </source>
</evidence>
<organism evidence="2 3">
    <name type="scientific">Plasmodium inui San Antonio 1</name>
    <dbReference type="NCBI Taxonomy" id="1237626"/>
    <lineage>
        <taxon>Eukaryota</taxon>
        <taxon>Sar</taxon>
        <taxon>Alveolata</taxon>
        <taxon>Apicomplexa</taxon>
        <taxon>Aconoidasida</taxon>
        <taxon>Haemosporida</taxon>
        <taxon>Plasmodiidae</taxon>
        <taxon>Plasmodium</taxon>
        <taxon>Plasmodium (Plasmodium)</taxon>
    </lineage>
</organism>
<feature type="region of interest" description="Disordered" evidence="1">
    <location>
        <begin position="1"/>
        <end position="32"/>
    </location>
</feature>
<feature type="compositionally biased region" description="Basic and acidic residues" evidence="1">
    <location>
        <begin position="1"/>
        <end position="21"/>
    </location>
</feature>